<proteinExistence type="predicted"/>
<feature type="region of interest" description="Disordered" evidence="3">
    <location>
        <begin position="1"/>
        <end position="20"/>
    </location>
</feature>
<dbReference type="Gene3D" id="3.40.50.12780">
    <property type="entry name" value="N-terminal domain of ligase-like"/>
    <property type="match status" value="1"/>
</dbReference>
<dbReference type="InterPro" id="IPR042099">
    <property type="entry name" value="ANL_N_sf"/>
</dbReference>
<evidence type="ECO:0000256" key="2">
    <source>
        <dbReference type="ARBA" id="ARBA00022553"/>
    </source>
</evidence>
<dbReference type="AlphaFoldDB" id="A0A8K0UTV6"/>
<evidence type="ECO:0000259" key="5">
    <source>
        <dbReference type="Pfam" id="PF07993"/>
    </source>
</evidence>
<dbReference type="InterPro" id="IPR036291">
    <property type="entry name" value="NAD(P)-bd_dom_sf"/>
</dbReference>
<dbReference type="OrthoDB" id="429813at2759"/>
<accession>A0A8K0UTV6</accession>
<feature type="region of interest" description="Disordered" evidence="3">
    <location>
        <begin position="172"/>
        <end position="192"/>
    </location>
</feature>
<dbReference type="InterPro" id="IPR013120">
    <property type="entry name" value="FAR_NAD-bd"/>
</dbReference>
<keyword evidence="2" id="KW-0597">Phosphoprotein</keyword>
<dbReference type="EMBL" id="JAEVFJ010000007">
    <property type="protein sequence ID" value="KAH8103379.1"/>
    <property type="molecule type" value="Genomic_DNA"/>
</dbReference>
<evidence type="ECO:0000313" key="7">
    <source>
        <dbReference type="Proteomes" id="UP000813824"/>
    </source>
</evidence>
<name>A0A8K0UTV6_9AGAR</name>
<feature type="domain" description="AMP-dependent synthetase/ligase" evidence="4">
    <location>
        <begin position="27"/>
        <end position="367"/>
    </location>
</feature>
<evidence type="ECO:0000256" key="1">
    <source>
        <dbReference type="ARBA" id="ARBA00022450"/>
    </source>
</evidence>
<dbReference type="Pfam" id="PF07993">
    <property type="entry name" value="NAD_binding_4"/>
    <property type="match status" value="1"/>
</dbReference>
<dbReference type="InterPro" id="IPR051414">
    <property type="entry name" value="Adenylate-forming_Reductase"/>
</dbReference>
<sequence>MSTRSQPESDNIPPTDGSLPAFWGTLDWQAEYRPSAPWAIFPSSDTSPAQLKSISFLDLALASHRVAHALRPGRTDADSDGNVIALLLHCDTVHYDAVIAGCLRAGLVPFPMSPRNTPEAVVDMLEKTKCHRLVSQSSLNPLVKAVQETLKQKGYPLKVDDLLPLEEVFPTIRNSNPTSGDDVTPYPPPDKKHQPDDIVLYLHSSGSTGIPKAIPLTQKVCNLWMGCTFAKQTRVRNIRYGLMGLPAFHAMGLIMQFIVPLVNGQPWVAYEPKYPAPPVLPTPHNTLEVAKLGKADALLCVPTFIEAFAASEESIDYLKTLKVLLFGGGPLSEATGLRLEAAGIRLVSCYGGTEWGPYIQLWDNDSEDPLTTKGNWRWMGFPDDVNIRWVPQGDGTFELHFLTCPTHQPAVENLLDTKGYATSDLFIPHPNKPGLWRIIGRADDVIILGSGEKIVPLAQENYLSSRPMIQGAVMFGRARNEPGVLLEPKEQYAFDPSNEEKLIQFRNLVWPFVEEANKLAPAFGRIFKEMIIVTHPDKPMGRAGKGTVLRKQVLNNYESEINAFLSATFLRNRILGSLRSSSNSGAANAISQEFIFAHPTIKKLAEAIHRLVRPSNGTVAATSDEDEVLAMIDEYSSDLPEASSTRLPINIHDGIIVLLTGSTGGLGSHLLATLLEDPRVKKVYTFDRGENIPERQRVSFEDRGIPGGVLESVKLVTLEVDYGKDGFGLSVDVLSQISKELTHIVHNAWKVDFNLSLSSFSSNVRTTRRLLDFASSSAHQVRFVFCSSVSAASRWDPKANGGRKIPEEVMQELEWVGTNGYARSKYVAERVLSNAGKKGHAVTTLRIGQIAGSEATGAWNASDWVPNIIKSSVGVGCLPDLPGDVSWFSMDTICHTILDVLTTDVRECNLPELINVVHPRPRAWHAIMEDFNFAFGDKKALPLVPFHEWLAKVEERAVNPTESDLENVPGIKLLGFLQQVAQSSQTRTSDDVLLVDAEGIPKFDTAKAQSVSRSLKDAEPLSREQVGKWLEYWCSKGFIQI</sequence>
<dbReference type="SUPFAM" id="SSF51735">
    <property type="entry name" value="NAD(P)-binding Rossmann-fold domains"/>
    <property type="match status" value="1"/>
</dbReference>
<dbReference type="Pfam" id="PF23562">
    <property type="entry name" value="AMP-binding_C_3"/>
    <property type="match status" value="1"/>
</dbReference>
<keyword evidence="7" id="KW-1185">Reference proteome</keyword>
<evidence type="ECO:0000259" key="4">
    <source>
        <dbReference type="Pfam" id="PF00501"/>
    </source>
</evidence>
<evidence type="ECO:0000256" key="3">
    <source>
        <dbReference type="SAM" id="MobiDB-lite"/>
    </source>
</evidence>
<feature type="compositionally biased region" description="Polar residues" evidence="3">
    <location>
        <begin position="172"/>
        <end position="181"/>
    </location>
</feature>
<dbReference type="Gene3D" id="3.40.50.720">
    <property type="entry name" value="NAD(P)-binding Rossmann-like Domain"/>
    <property type="match status" value="1"/>
</dbReference>
<dbReference type="Pfam" id="PF00501">
    <property type="entry name" value="AMP-binding"/>
    <property type="match status" value="1"/>
</dbReference>
<dbReference type="SUPFAM" id="SSF56801">
    <property type="entry name" value="Acetyl-CoA synthetase-like"/>
    <property type="match status" value="1"/>
</dbReference>
<keyword evidence="1" id="KW-0596">Phosphopantetheine</keyword>
<dbReference type="InterPro" id="IPR020845">
    <property type="entry name" value="AMP-binding_CS"/>
</dbReference>
<dbReference type="PANTHER" id="PTHR43439:SF2">
    <property type="entry name" value="ENZYME, PUTATIVE (JCVI)-RELATED"/>
    <property type="match status" value="1"/>
</dbReference>
<protein>
    <submittedName>
        <fullName evidence="6">Uncharacterized protein</fullName>
    </submittedName>
</protein>
<dbReference type="PANTHER" id="PTHR43439">
    <property type="entry name" value="PHENYLACETATE-COENZYME A LIGASE"/>
    <property type="match status" value="1"/>
</dbReference>
<organism evidence="6 7">
    <name type="scientific">Cristinia sonorae</name>
    <dbReference type="NCBI Taxonomy" id="1940300"/>
    <lineage>
        <taxon>Eukaryota</taxon>
        <taxon>Fungi</taxon>
        <taxon>Dikarya</taxon>
        <taxon>Basidiomycota</taxon>
        <taxon>Agaricomycotina</taxon>
        <taxon>Agaricomycetes</taxon>
        <taxon>Agaricomycetidae</taxon>
        <taxon>Agaricales</taxon>
        <taxon>Pleurotineae</taxon>
        <taxon>Stephanosporaceae</taxon>
        <taxon>Cristinia</taxon>
    </lineage>
</organism>
<dbReference type="InterPro" id="IPR000873">
    <property type="entry name" value="AMP-dep_synth/lig_dom"/>
</dbReference>
<evidence type="ECO:0000313" key="6">
    <source>
        <dbReference type="EMBL" id="KAH8103379.1"/>
    </source>
</evidence>
<reference evidence="6" key="1">
    <citation type="journal article" date="2021" name="New Phytol.">
        <title>Evolutionary innovations through gain and loss of genes in the ectomycorrhizal Boletales.</title>
        <authorList>
            <person name="Wu G."/>
            <person name="Miyauchi S."/>
            <person name="Morin E."/>
            <person name="Kuo A."/>
            <person name="Drula E."/>
            <person name="Varga T."/>
            <person name="Kohler A."/>
            <person name="Feng B."/>
            <person name="Cao Y."/>
            <person name="Lipzen A."/>
            <person name="Daum C."/>
            <person name="Hundley H."/>
            <person name="Pangilinan J."/>
            <person name="Johnson J."/>
            <person name="Barry K."/>
            <person name="LaButti K."/>
            <person name="Ng V."/>
            <person name="Ahrendt S."/>
            <person name="Min B."/>
            <person name="Choi I.G."/>
            <person name="Park H."/>
            <person name="Plett J.M."/>
            <person name="Magnuson J."/>
            <person name="Spatafora J.W."/>
            <person name="Nagy L.G."/>
            <person name="Henrissat B."/>
            <person name="Grigoriev I.V."/>
            <person name="Yang Z.L."/>
            <person name="Xu J."/>
            <person name="Martin F.M."/>
        </authorList>
    </citation>
    <scope>NUCLEOTIDE SEQUENCE</scope>
    <source>
        <strain evidence="6">KKN 215</strain>
    </source>
</reference>
<dbReference type="Proteomes" id="UP000813824">
    <property type="component" value="Unassembled WGS sequence"/>
</dbReference>
<comment type="caution">
    <text evidence="6">The sequence shown here is derived from an EMBL/GenBank/DDBJ whole genome shotgun (WGS) entry which is preliminary data.</text>
</comment>
<feature type="domain" description="Thioester reductase (TE)" evidence="5">
    <location>
        <begin position="659"/>
        <end position="896"/>
    </location>
</feature>
<gene>
    <name evidence="6" type="ORF">BXZ70DRAFT_889151</name>
</gene>
<dbReference type="PROSITE" id="PS00455">
    <property type="entry name" value="AMP_BINDING"/>
    <property type="match status" value="1"/>
</dbReference>